<dbReference type="SUPFAM" id="SSF54695">
    <property type="entry name" value="POZ domain"/>
    <property type="match status" value="1"/>
</dbReference>
<gene>
    <name evidence="2" type="ORF">SCHPADRAFT_686861</name>
</gene>
<dbReference type="Proteomes" id="UP000053477">
    <property type="component" value="Unassembled WGS sequence"/>
</dbReference>
<evidence type="ECO:0000259" key="1">
    <source>
        <dbReference type="PROSITE" id="PS50097"/>
    </source>
</evidence>
<dbReference type="AlphaFoldDB" id="A0A0H2R5D6"/>
<organism evidence="2 3">
    <name type="scientific">Schizopora paradoxa</name>
    <dbReference type="NCBI Taxonomy" id="27342"/>
    <lineage>
        <taxon>Eukaryota</taxon>
        <taxon>Fungi</taxon>
        <taxon>Dikarya</taxon>
        <taxon>Basidiomycota</taxon>
        <taxon>Agaricomycotina</taxon>
        <taxon>Agaricomycetes</taxon>
        <taxon>Hymenochaetales</taxon>
        <taxon>Schizoporaceae</taxon>
        <taxon>Schizopora</taxon>
    </lineage>
</organism>
<sequence>MSSPPSNAPKKLELTVHPEYTFDDADITLLSADGTLFKVHSCILRMASSVFKDMLSAKCVEGDGPFPLKEGRVVLETILNIMYPFREPPTSMSLSHFREVAFAADKYNIVAVTDALKGIILGTRSSTHLHTESEREDFVSVEKYLLAWDLGWTTVAEDLSSKAISCDLSSEAALDLLLSGDRAAMKTLTSLHRQRRIWLYNAFSTLCESSYSLHFSEVDSPGTDYEQRICMRHIEPLFKTARISHDFHLKQMGKDSKCRFSTYWWKLKAKVRNMLDTDASGDQLLEETFLESLEVKALVNLPCCDSGKLSDGKLLRGYLQYIVDRVPRTIADFQKTMDSYQEVERELELKRAMAASMLSRLRS</sequence>
<name>A0A0H2R5D6_9AGAM</name>
<accession>A0A0H2R5D6</accession>
<feature type="domain" description="BTB" evidence="1">
    <location>
        <begin position="25"/>
        <end position="83"/>
    </location>
</feature>
<evidence type="ECO:0000313" key="3">
    <source>
        <dbReference type="Proteomes" id="UP000053477"/>
    </source>
</evidence>
<keyword evidence="3" id="KW-1185">Reference proteome</keyword>
<proteinExistence type="predicted"/>
<dbReference type="SMART" id="SM00225">
    <property type="entry name" value="BTB"/>
    <property type="match status" value="1"/>
</dbReference>
<dbReference type="Gene3D" id="3.30.710.10">
    <property type="entry name" value="Potassium Channel Kv1.1, Chain A"/>
    <property type="match status" value="1"/>
</dbReference>
<evidence type="ECO:0000313" key="2">
    <source>
        <dbReference type="EMBL" id="KLO06557.1"/>
    </source>
</evidence>
<dbReference type="PROSITE" id="PS50097">
    <property type="entry name" value="BTB"/>
    <property type="match status" value="1"/>
</dbReference>
<dbReference type="EMBL" id="KQ086197">
    <property type="protein sequence ID" value="KLO06557.1"/>
    <property type="molecule type" value="Genomic_DNA"/>
</dbReference>
<dbReference type="InParanoid" id="A0A0H2R5D6"/>
<protein>
    <recommendedName>
        <fullName evidence="1">BTB domain-containing protein</fullName>
    </recommendedName>
</protein>
<dbReference type="InterPro" id="IPR000210">
    <property type="entry name" value="BTB/POZ_dom"/>
</dbReference>
<reference evidence="2 3" key="1">
    <citation type="submission" date="2015-04" db="EMBL/GenBank/DDBJ databases">
        <title>Complete genome sequence of Schizopora paradoxa KUC8140, a cosmopolitan wood degrader in East Asia.</title>
        <authorList>
            <consortium name="DOE Joint Genome Institute"/>
            <person name="Min B."/>
            <person name="Park H."/>
            <person name="Jang Y."/>
            <person name="Kim J.-J."/>
            <person name="Kim K.H."/>
            <person name="Pangilinan J."/>
            <person name="Lipzen A."/>
            <person name="Riley R."/>
            <person name="Grigoriev I.V."/>
            <person name="Spatafora J.W."/>
            <person name="Choi I.-G."/>
        </authorList>
    </citation>
    <scope>NUCLEOTIDE SEQUENCE [LARGE SCALE GENOMIC DNA]</scope>
    <source>
        <strain evidence="2 3">KUC8140</strain>
    </source>
</reference>
<dbReference type="CDD" id="cd18186">
    <property type="entry name" value="BTB_POZ_ZBTB_KLHL-like"/>
    <property type="match status" value="1"/>
</dbReference>
<dbReference type="InterPro" id="IPR011333">
    <property type="entry name" value="SKP1/BTB/POZ_sf"/>
</dbReference>
<dbReference type="Pfam" id="PF00651">
    <property type="entry name" value="BTB"/>
    <property type="match status" value="1"/>
</dbReference>
<dbReference type="OrthoDB" id="3184970at2759"/>